<comment type="caution">
    <text evidence="2">The sequence shown here is derived from an EMBL/GenBank/DDBJ whole genome shotgun (WGS) entry which is preliminary data.</text>
</comment>
<keyword evidence="3" id="KW-1185">Reference proteome</keyword>
<feature type="compositionally biased region" description="Polar residues" evidence="1">
    <location>
        <begin position="97"/>
        <end position="106"/>
    </location>
</feature>
<dbReference type="EMBL" id="JARAKH010000021">
    <property type="protein sequence ID" value="KAK8393386.1"/>
    <property type="molecule type" value="Genomic_DNA"/>
</dbReference>
<evidence type="ECO:0000313" key="3">
    <source>
        <dbReference type="Proteomes" id="UP001487740"/>
    </source>
</evidence>
<organism evidence="2 3">
    <name type="scientific">Scylla paramamosain</name>
    <name type="common">Mud crab</name>
    <dbReference type="NCBI Taxonomy" id="85552"/>
    <lineage>
        <taxon>Eukaryota</taxon>
        <taxon>Metazoa</taxon>
        <taxon>Ecdysozoa</taxon>
        <taxon>Arthropoda</taxon>
        <taxon>Crustacea</taxon>
        <taxon>Multicrustacea</taxon>
        <taxon>Malacostraca</taxon>
        <taxon>Eumalacostraca</taxon>
        <taxon>Eucarida</taxon>
        <taxon>Decapoda</taxon>
        <taxon>Pleocyemata</taxon>
        <taxon>Brachyura</taxon>
        <taxon>Eubrachyura</taxon>
        <taxon>Portunoidea</taxon>
        <taxon>Portunidae</taxon>
        <taxon>Portuninae</taxon>
        <taxon>Scylla</taxon>
    </lineage>
</organism>
<protein>
    <submittedName>
        <fullName evidence="2">Uncharacterized protein</fullName>
    </submittedName>
</protein>
<dbReference type="AlphaFoldDB" id="A0AAW0U1K2"/>
<accession>A0AAW0U1K2</accession>
<proteinExistence type="predicted"/>
<dbReference type="Proteomes" id="UP001487740">
    <property type="component" value="Unassembled WGS sequence"/>
</dbReference>
<evidence type="ECO:0000313" key="2">
    <source>
        <dbReference type="EMBL" id="KAK8393386.1"/>
    </source>
</evidence>
<name>A0AAW0U1K2_SCYPA</name>
<reference evidence="2 3" key="1">
    <citation type="submission" date="2023-03" db="EMBL/GenBank/DDBJ databases">
        <title>High-quality genome of Scylla paramamosain provides insights in environmental adaptation.</title>
        <authorList>
            <person name="Zhang L."/>
        </authorList>
    </citation>
    <scope>NUCLEOTIDE SEQUENCE [LARGE SCALE GENOMIC DNA]</scope>
    <source>
        <strain evidence="2">LZ_2023a</strain>
        <tissue evidence="2">Muscle</tissue>
    </source>
</reference>
<feature type="region of interest" description="Disordered" evidence="1">
    <location>
        <begin position="39"/>
        <end position="112"/>
    </location>
</feature>
<sequence length="228" mass="25489">MTRNMMWSRNITWKKKNRENISSSEDEAFANMGVAIRKKRRKLFQDPQPGPSHQAILSSRDMEGSEEILDEEPGHFNHQGKVPGKRNEIKHGPAQAKNHSSPSVPQISHERSDFSRSLSELLPDDLSVGTILSTRVDGRGEESLLAKPTPSKMYSDILQAMAACNRSKDIRRYIVRWNSCPAERRGGSRVGKGEEIVPAGAGEAPCTGRKCRRLRNVSRPLPSSLTVY</sequence>
<gene>
    <name evidence="2" type="ORF">O3P69_013405</name>
</gene>
<evidence type="ECO:0000256" key="1">
    <source>
        <dbReference type="SAM" id="MobiDB-lite"/>
    </source>
</evidence>